<dbReference type="AlphaFoldDB" id="I7KAT2"/>
<evidence type="ECO:0000313" key="2">
    <source>
        <dbReference type="Proteomes" id="UP000009007"/>
    </source>
</evidence>
<dbReference type="PATRIC" id="fig|1201294.9.peg.80"/>
<dbReference type="RefSeq" id="WP_014865968.1">
    <property type="nucleotide sequence ID" value="NC_018227.2"/>
</dbReference>
<dbReference type="KEGG" id="mbg:BN140_0068"/>
<gene>
    <name evidence="1" type="ordered locus">BN140_0068</name>
</gene>
<protein>
    <submittedName>
        <fullName evidence="1">Peptidase M12B</fullName>
    </submittedName>
</protein>
<dbReference type="Proteomes" id="UP000009007">
    <property type="component" value="Chromosome I"/>
</dbReference>
<reference evidence="2" key="1">
    <citation type="journal article" date="2012" name="J. Bacteriol.">
        <title>Complete genome sequence of the hydrogenotrophic, methanogenic archaeon Methanoculleus bourgensis strain MS2T, isolated from a sewage sludge digester.</title>
        <authorList>
            <person name="Maus I."/>
            <person name="Wibberg D."/>
            <person name="Stantscheff R."/>
            <person name="Eikmeyer F.G."/>
            <person name="Seffner A."/>
            <person name="Boelter J."/>
            <person name="Szczepanowski R."/>
            <person name="Blom J."/>
            <person name="Jaenicke S."/>
            <person name="Konig H."/>
            <person name="Puhler A."/>
            <person name="Schluter A."/>
        </authorList>
    </citation>
    <scope>NUCLEOTIDE SEQUENCE [LARGE SCALE GENOMIC DNA]</scope>
    <source>
        <strain evidence="2">ATCC 43281 / DSM 3045 / OCM 15 / MS2</strain>
    </source>
</reference>
<proteinExistence type="predicted"/>
<dbReference type="GeneID" id="13353473"/>
<evidence type="ECO:0000313" key="1">
    <source>
        <dbReference type="EMBL" id="CCJ34991.1"/>
    </source>
</evidence>
<keyword evidence="2" id="KW-1185">Reference proteome</keyword>
<name>I7KAT2_METBM</name>
<dbReference type="EMBL" id="HE964772">
    <property type="protein sequence ID" value="CCJ34991.1"/>
    <property type="molecule type" value="Genomic_DNA"/>
</dbReference>
<dbReference type="BioCyc" id="MBOU1201294:BN140_RS00345-MONOMER"/>
<dbReference type="STRING" id="1201294.BN140_0068"/>
<accession>I7KAT2</accession>
<organism evidence="1 2">
    <name type="scientific">Methanoculleus bourgensis (strain ATCC 43281 / DSM 3045 / OCM 15 / MS2)</name>
    <name type="common">Methanogenium bourgense</name>
    <dbReference type="NCBI Taxonomy" id="1201294"/>
    <lineage>
        <taxon>Archaea</taxon>
        <taxon>Methanobacteriati</taxon>
        <taxon>Methanobacteriota</taxon>
        <taxon>Stenosarchaea group</taxon>
        <taxon>Methanomicrobia</taxon>
        <taxon>Methanomicrobiales</taxon>
        <taxon>Methanomicrobiaceae</taxon>
        <taxon>Methanoculleus</taxon>
    </lineage>
</organism>
<sequence length="299" mass="31483">MMKSIKVRLPGLLLASVLIGTFFVPVVSAGGENTNWLDTFDEWVTPRDMSMYNKPIVTKEPVRPGPEDLARHPGMILLGENVTFPDIASATVSGFPSGPTVGVVVTDPGYFSPVPQAGEVNLTNLPPLRNYDLATADPGAFVADVGSGSPVTLRLSGREFVLDLKPVPGPVAEGARAFVKNESGTFAVALPRIWSFEGMIAGEPGSSASFTVGDDVILGTIKSNTTSLVIAQAGTVEIDGVQRIVHVIYDERDVIPKFWPLATDRCVPPDGAEGSPDVTGSRVAGLAKSLSDAMRPGRA</sequence>
<dbReference type="HOGENOM" id="CLU_929408_0_0_2"/>